<dbReference type="PROSITE" id="PS50801">
    <property type="entry name" value="STAS"/>
    <property type="match status" value="1"/>
</dbReference>
<sequence length="167" mass="18550">MTVFVEARTLNAPGEPRSRYQIDCGGARLRVHTLRVATVLNIEGEIDAANAEAVAAEIRRFSRLKAPLILDLSRLEFLGSAGLHALLVLDEEHRRDRLHYNVIGGRALNRLISVTPADGLPLADSVPDALGRAQDAIRARRRVVRGAARQHEPQRDRWRAGCPRSDR</sequence>
<dbReference type="OrthoDB" id="4750285at2"/>
<reference evidence="3 4" key="1">
    <citation type="journal article" date="2019" name="Emerg. Microbes Infect.">
        <title>Comprehensive subspecies identification of 175 nontuberculous mycobacteria species based on 7547 genomic profiles.</title>
        <authorList>
            <person name="Matsumoto Y."/>
            <person name="Kinjo T."/>
            <person name="Motooka D."/>
            <person name="Nabeya D."/>
            <person name="Jung N."/>
            <person name="Uechi K."/>
            <person name="Horii T."/>
            <person name="Iida T."/>
            <person name="Fujita J."/>
            <person name="Nakamura S."/>
        </authorList>
    </citation>
    <scope>NUCLEOTIDE SEQUENCE [LARGE SCALE GENOMIC DNA]</scope>
    <source>
        <strain evidence="3 4">JCM 14742</strain>
    </source>
</reference>
<proteinExistence type="predicted"/>
<dbReference type="Gene3D" id="3.30.750.24">
    <property type="entry name" value="STAS domain"/>
    <property type="match status" value="1"/>
</dbReference>
<dbReference type="SUPFAM" id="SSF52091">
    <property type="entry name" value="SpoIIaa-like"/>
    <property type="match status" value="1"/>
</dbReference>
<dbReference type="AlphaFoldDB" id="A0A7I7YTX5"/>
<feature type="compositionally biased region" description="Basic and acidic residues" evidence="1">
    <location>
        <begin position="149"/>
        <end position="167"/>
    </location>
</feature>
<dbReference type="Proteomes" id="UP000467105">
    <property type="component" value="Chromosome"/>
</dbReference>
<dbReference type="Pfam" id="PF01740">
    <property type="entry name" value="STAS"/>
    <property type="match status" value="1"/>
</dbReference>
<name>A0A7I7YTX5_9MYCO</name>
<dbReference type="EMBL" id="AP022614">
    <property type="protein sequence ID" value="BBZ45336.1"/>
    <property type="molecule type" value="Genomic_DNA"/>
</dbReference>
<evidence type="ECO:0000256" key="1">
    <source>
        <dbReference type="SAM" id="MobiDB-lite"/>
    </source>
</evidence>
<evidence type="ECO:0000313" key="3">
    <source>
        <dbReference type="EMBL" id="BBZ45336.1"/>
    </source>
</evidence>
<keyword evidence="4" id="KW-1185">Reference proteome</keyword>
<accession>A0A7I7YTX5</accession>
<feature type="region of interest" description="Disordered" evidence="1">
    <location>
        <begin position="145"/>
        <end position="167"/>
    </location>
</feature>
<protein>
    <recommendedName>
        <fullName evidence="2">STAS domain-containing protein</fullName>
    </recommendedName>
</protein>
<organism evidence="3 4">
    <name type="scientific">Mycobacterium parmense</name>
    <dbReference type="NCBI Taxonomy" id="185642"/>
    <lineage>
        <taxon>Bacteria</taxon>
        <taxon>Bacillati</taxon>
        <taxon>Actinomycetota</taxon>
        <taxon>Actinomycetes</taxon>
        <taxon>Mycobacteriales</taxon>
        <taxon>Mycobacteriaceae</taxon>
        <taxon>Mycobacterium</taxon>
        <taxon>Mycobacterium simiae complex</taxon>
    </lineage>
</organism>
<dbReference type="InterPro" id="IPR002645">
    <property type="entry name" value="STAS_dom"/>
</dbReference>
<evidence type="ECO:0000259" key="2">
    <source>
        <dbReference type="PROSITE" id="PS50801"/>
    </source>
</evidence>
<gene>
    <name evidence="3" type="ORF">MPRM_26170</name>
</gene>
<evidence type="ECO:0000313" key="4">
    <source>
        <dbReference type="Proteomes" id="UP000467105"/>
    </source>
</evidence>
<feature type="domain" description="STAS" evidence="2">
    <location>
        <begin position="27"/>
        <end position="140"/>
    </location>
</feature>
<dbReference type="InterPro" id="IPR036513">
    <property type="entry name" value="STAS_dom_sf"/>
</dbReference>